<reference evidence="3" key="1">
    <citation type="journal article" date="2019" name="Int. J. Syst. Evol. Microbiol.">
        <title>The Global Catalogue of Microorganisms (GCM) 10K type strain sequencing project: providing services to taxonomists for standard genome sequencing and annotation.</title>
        <authorList>
            <consortium name="The Broad Institute Genomics Platform"/>
            <consortium name="The Broad Institute Genome Sequencing Center for Infectious Disease"/>
            <person name="Wu L."/>
            <person name="Ma J."/>
        </authorList>
    </citation>
    <scope>NUCLEOTIDE SEQUENCE [LARGE SCALE GENOMIC DNA]</scope>
    <source>
        <strain evidence="3">CGMCC 4.7020</strain>
    </source>
</reference>
<organism evidence="2 3">
    <name type="scientific">Streptomyces kaempferi</name>
    <dbReference type="NCBI Taxonomy" id="333725"/>
    <lineage>
        <taxon>Bacteria</taxon>
        <taxon>Bacillati</taxon>
        <taxon>Actinomycetota</taxon>
        <taxon>Actinomycetes</taxon>
        <taxon>Kitasatosporales</taxon>
        <taxon>Streptomycetaceae</taxon>
        <taxon>Streptomyces</taxon>
    </lineage>
</organism>
<evidence type="ECO:0000313" key="3">
    <source>
        <dbReference type="Proteomes" id="UP001597058"/>
    </source>
</evidence>
<dbReference type="EMBL" id="JBHTMM010000020">
    <property type="protein sequence ID" value="MFD1307767.1"/>
    <property type="molecule type" value="Genomic_DNA"/>
</dbReference>
<protein>
    <submittedName>
        <fullName evidence="2">Uncharacterized protein</fullName>
    </submittedName>
</protein>
<evidence type="ECO:0000313" key="2">
    <source>
        <dbReference type="EMBL" id="MFD1307767.1"/>
    </source>
</evidence>
<evidence type="ECO:0000256" key="1">
    <source>
        <dbReference type="SAM" id="MobiDB-lite"/>
    </source>
</evidence>
<sequence length="196" mass="21400">MSTTPQMSQQQGHQHHPLQGPSTAPPQPFGQQPQQPFGQQSPGQQQTPPQMSPQQMSHQVPPHLRQQLQQMGQQQPFQQLLQQLGGQQQGQVPAQLPGQMPGQGQMPWQGQSPVPMSAVASQTLVSGTAQHFWDVVTPLPGQPSVLYLFIDNAWRPLVNPGQVTHDEVQRAFAHGQEVIGVYDGDSGTVQAVIVNQ</sequence>
<keyword evidence="3" id="KW-1185">Reference proteome</keyword>
<feature type="compositionally biased region" description="Low complexity" evidence="1">
    <location>
        <begin position="9"/>
        <end position="21"/>
    </location>
</feature>
<name>A0ABW3XE93_9ACTN</name>
<comment type="caution">
    <text evidence="2">The sequence shown here is derived from an EMBL/GenBank/DDBJ whole genome shotgun (WGS) entry which is preliminary data.</text>
</comment>
<dbReference type="Proteomes" id="UP001597058">
    <property type="component" value="Unassembled WGS sequence"/>
</dbReference>
<proteinExistence type="predicted"/>
<dbReference type="RefSeq" id="WP_381235506.1">
    <property type="nucleotide sequence ID" value="NZ_JBHSKH010000023.1"/>
</dbReference>
<gene>
    <name evidence="2" type="ORF">ACFQ5X_18155</name>
</gene>
<accession>A0ABW3XE93</accession>
<feature type="region of interest" description="Disordered" evidence="1">
    <location>
        <begin position="1"/>
        <end position="114"/>
    </location>
</feature>
<feature type="compositionally biased region" description="Low complexity" evidence="1">
    <location>
        <begin position="29"/>
        <end position="111"/>
    </location>
</feature>